<reference evidence="1" key="1">
    <citation type="journal article" date="2014" name="Int. J. Syst. Evol. Microbiol.">
        <title>Complete genome sequence of Corynebacterium casei LMG S-19264T (=DSM 44701T), isolated from a smear-ripened cheese.</title>
        <authorList>
            <consortium name="US DOE Joint Genome Institute (JGI-PGF)"/>
            <person name="Walter F."/>
            <person name="Albersmeier A."/>
            <person name="Kalinowski J."/>
            <person name="Ruckert C."/>
        </authorList>
    </citation>
    <scope>NUCLEOTIDE SEQUENCE</scope>
    <source>
        <strain evidence="1">CCM 7217</strain>
    </source>
</reference>
<comment type="caution">
    <text evidence="1">The sequence shown here is derived from an EMBL/GenBank/DDBJ whole genome shotgun (WGS) entry which is preliminary data.</text>
</comment>
<gene>
    <name evidence="1" type="ORF">GCM10007209_34590</name>
</gene>
<dbReference type="Proteomes" id="UP000646833">
    <property type="component" value="Unassembled WGS sequence"/>
</dbReference>
<accession>A0A830E4W0</accession>
<protein>
    <submittedName>
        <fullName evidence="1">Uncharacterized protein</fullName>
    </submittedName>
</protein>
<organism evidence="1 2">
    <name type="scientific">Haloferax sulfurifontis</name>
    <dbReference type="NCBI Taxonomy" id="255616"/>
    <lineage>
        <taxon>Archaea</taxon>
        <taxon>Methanobacteriati</taxon>
        <taxon>Methanobacteriota</taxon>
        <taxon>Stenosarchaea group</taxon>
        <taxon>Halobacteria</taxon>
        <taxon>Halobacteriales</taxon>
        <taxon>Haloferacaceae</taxon>
        <taxon>Haloferax</taxon>
    </lineage>
</organism>
<dbReference type="EMBL" id="BMCI01000007">
    <property type="protein sequence ID" value="GGC69630.1"/>
    <property type="molecule type" value="Genomic_DNA"/>
</dbReference>
<proteinExistence type="predicted"/>
<evidence type="ECO:0000313" key="2">
    <source>
        <dbReference type="Proteomes" id="UP000646833"/>
    </source>
</evidence>
<reference evidence="1" key="2">
    <citation type="submission" date="2020-09" db="EMBL/GenBank/DDBJ databases">
        <authorList>
            <person name="Sun Q."/>
            <person name="Sedlacek I."/>
        </authorList>
    </citation>
    <scope>NUCLEOTIDE SEQUENCE</scope>
    <source>
        <strain evidence="1">CCM 7217</strain>
    </source>
</reference>
<evidence type="ECO:0000313" key="1">
    <source>
        <dbReference type="EMBL" id="GGC69630.1"/>
    </source>
</evidence>
<name>A0A830E4W0_9EURY</name>
<sequence length="77" mass="8464">MVRRTGNNCFPCDVTTNNFNLEDSKRLAPETGCVGFFSTPSVLAPMSWESLFARAAAYETTEADITEALRARRGDDA</sequence>
<dbReference type="AlphaFoldDB" id="A0A830E4W0"/>